<sequence length="29" mass="3027">MENLIAILLAGGAGERLYPLTKDTAKPAV</sequence>
<comment type="caution">
    <text evidence="2">The sequence shown here is derived from an EMBL/GenBank/DDBJ whole genome shotgun (WGS) entry which is preliminary data.</text>
</comment>
<evidence type="ECO:0000259" key="1">
    <source>
        <dbReference type="Pfam" id="PF00483"/>
    </source>
</evidence>
<dbReference type="Proteomes" id="UP000567293">
    <property type="component" value="Unassembled WGS sequence"/>
</dbReference>
<dbReference type="AlphaFoldDB" id="A0A7V8SYH5"/>
<dbReference type="InterPro" id="IPR029044">
    <property type="entry name" value="Nucleotide-diphossugar_trans"/>
</dbReference>
<dbReference type="EMBL" id="JACDQQ010001960">
    <property type="protein sequence ID" value="MBA0087345.1"/>
    <property type="molecule type" value="Genomic_DNA"/>
</dbReference>
<feature type="domain" description="Nucleotidyl transferase" evidence="1">
    <location>
        <begin position="6"/>
        <end position="29"/>
    </location>
</feature>
<keyword evidence="3" id="KW-1185">Reference proteome</keyword>
<organism evidence="2 3">
    <name type="scientific">Candidatus Acidiferrum panamense</name>
    <dbReference type="NCBI Taxonomy" id="2741543"/>
    <lineage>
        <taxon>Bacteria</taxon>
        <taxon>Pseudomonadati</taxon>
        <taxon>Acidobacteriota</taxon>
        <taxon>Terriglobia</taxon>
        <taxon>Candidatus Acidiferrales</taxon>
        <taxon>Candidatus Acidiferrum</taxon>
    </lineage>
</organism>
<evidence type="ECO:0000313" key="3">
    <source>
        <dbReference type="Proteomes" id="UP000567293"/>
    </source>
</evidence>
<dbReference type="Gene3D" id="3.90.550.10">
    <property type="entry name" value="Spore Coat Polysaccharide Biosynthesis Protein SpsA, Chain A"/>
    <property type="match status" value="1"/>
</dbReference>
<name>A0A7V8SYH5_9BACT</name>
<dbReference type="InterPro" id="IPR005835">
    <property type="entry name" value="NTP_transferase_dom"/>
</dbReference>
<gene>
    <name evidence="2" type="ORF">HRJ53_20365</name>
</gene>
<evidence type="ECO:0000313" key="2">
    <source>
        <dbReference type="EMBL" id="MBA0087345.1"/>
    </source>
</evidence>
<feature type="non-terminal residue" evidence="2">
    <location>
        <position position="29"/>
    </location>
</feature>
<protein>
    <recommendedName>
        <fullName evidence="1">Nucleotidyl transferase domain-containing protein</fullName>
    </recommendedName>
</protein>
<accession>A0A7V8SYH5</accession>
<reference evidence="2" key="1">
    <citation type="submission" date="2020-06" db="EMBL/GenBank/DDBJ databases">
        <title>Legume-microbial interactions unlock mineral nutrients during tropical forest succession.</title>
        <authorList>
            <person name="Epihov D.Z."/>
        </authorList>
    </citation>
    <scope>NUCLEOTIDE SEQUENCE [LARGE SCALE GENOMIC DNA]</scope>
    <source>
        <strain evidence="2">Pan2503</strain>
    </source>
</reference>
<dbReference type="Pfam" id="PF00483">
    <property type="entry name" value="NTP_transferase"/>
    <property type="match status" value="1"/>
</dbReference>
<proteinExistence type="predicted"/>
<dbReference type="SUPFAM" id="SSF53448">
    <property type="entry name" value="Nucleotide-diphospho-sugar transferases"/>
    <property type="match status" value="1"/>
</dbReference>